<dbReference type="Pfam" id="PF09430">
    <property type="entry name" value="EMC7_beta-sandw"/>
    <property type="match status" value="1"/>
</dbReference>
<sequence length="269" mass="28759">MQLLTTLSFLLFLTPAALSSKLTITIPPSQALPNPHSLPADTHATLTSINLVNSLKASLTRSARFVFTDFAVAEHKASQQDDISGSYLLDIRSSEYVFTPLRVDLDERGEVMGVWETFRGNEWGNRGAEKYARPAGGKAGGGNGDEEVVVDMRAIGRKGFYEVRQTFSPLSLFKNPMILLALVALGFTVGMPKLMENMDPELREEFEKQSRASPISGAQSAMAGGGPANFDLAGWMAGAAPRGQPAPVAESGSAGAASGKENRAGARRR</sequence>
<dbReference type="OrthoDB" id="27095at2759"/>
<dbReference type="Proteomes" id="UP000256690">
    <property type="component" value="Unassembled WGS sequence"/>
</dbReference>
<dbReference type="STRING" id="1810919.A0A3D8T3T0"/>
<dbReference type="PANTHER" id="PTHR13605">
    <property type="entry name" value="ER MEMBRANE PROTEIN COMPLEX SUBUNIT 7"/>
    <property type="match status" value="1"/>
</dbReference>
<proteinExistence type="predicted"/>
<reference evidence="9 10" key="1">
    <citation type="journal article" date="2018" name="IMA Fungus">
        <title>IMA Genome-F 9: Draft genome sequence of Annulohypoxylon stygium, Aspergillus mulundensis, Berkeleyomyces basicola (syn. Thielaviopsis basicola), Ceratocystis smalleyi, two Cercospora beticola strains, Coleophoma cylindrospora, Fusarium fracticaudum, Phialophora cf. hyalina, and Morchella septimelata.</title>
        <authorList>
            <person name="Wingfield B.D."/>
            <person name="Bills G.F."/>
            <person name="Dong Y."/>
            <person name="Huang W."/>
            <person name="Nel W.J."/>
            <person name="Swalarsk-Parry B.S."/>
            <person name="Vaghefi N."/>
            <person name="Wilken P.M."/>
            <person name="An Z."/>
            <person name="de Beer Z.W."/>
            <person name="De Vos L."/>
            <person name="Chen L."/>
            <person name="Duong T.A."/>
            <person name="Gao Y."/>
            <person name="Hammerbacher A."/>
            <person name="Kikkert J.R."/>
            <person name="Li Y."/>
            <person name="Li H."/>
            <person name="Li K."/>
            <person name="Li Q."/>
            <person name="Liu X."/>
            <person name="Ma X."/>
            <person name="Naidoo K."/>
            <person name="Pethybridge S.J."/>
            <person name="Sun J."/>
            <person name="Steenkamp E.T."/>
            <person name="van der Nest M.A."/>
            <person name="van Wyk S."/>
            <person name="Wingfield M.J."/>
            <person name="Xiong C."/>
            <person name="Yue Q."/>
            <person name="Zhang X."/>
        </authorList>
    </citation>
    <scope>NUCLEOTIDE SEQUENCE [LARGE SCALE GENOMIC DNA]</scope>
    <source>
        <strain evidence="9 10">DSM 5745</strain>
    </source>
</reference>
<keyword evidence="3 7" id="KW-0732">Signal</keyword>
<evidence type="ECO:0000256" key="6">
    <source>
        <dbReference type="SAM" id="MobiDB-lite"/>
    </source>
</evidence>
<feature type="domain" description="ER membrane protein complex subunit 7 beta-sandwich" evidence="8">
    <location>
        <begin position="34"/>
        <end position="180"/>
    </location>
</feature>
<organism evidence="9 10">
    <name type="scientific">Aspergillus mulundensis</name>
    <dbReference type="NCBI Taxonomy" id="1810919"/>
    <lineage>
        <taxon>Eukaryota</taxon>
        <taxon>Fungi</taxon>
        <taxon>Dikarya</taxon>
        <taxon>Ascomycota</taxon>
        <taxon>Pezizomycotina</taxon>
        <taxon>Eurotiomycetes</taxon>
        <taxon>Eurotiomycetidae</taxon>
        <taxon>Eurotiales</taxon>
        <taxon>Aspergillaceae</taxon>
        <taxon>Aspergillus</taxon>
        <taxon>Aspergillus subgen. Nidulantes</taxon>
    </lineage>
</organism>
<protein>
    <recommendedName>
        <fullName evidence="8">ER membrane protein complex subunit 7 beta-sandwich domain-containing protein</fullName>
    </recommendedName>
</protein>
<dbReference type="InterPro" id="IPR039163">
    <property type="entry name" value="EMC7"/>
</dbReference>
<dbReference type="AlphaFoldDB" id="A0A3D8T3T0"/>
<feature type="region of interest" description="Disordered" evidence="6">
    <location>
        <begin position="204"/>
        <end position="269"/>
    </location>
</feature>
<evidence type="ECO:0000313" key="9">
    <source>
        <dbReference type="EMBL" id="RDW93206.1"/>
    </source>
</evidence>
<comment type="caution">
    <text evidence="9">The sequence shown here is derived from an EMBL/GenBank/DDBJ whole genome shotgun (WGS) entry which is preliminary data.</text>
</comment>
<keyword evidence="10" id="KW-1185">Reference proteome</keyword>
<feature type="compositionally biased region" description="Basic and acidic residues" evidence="6">
    <location>
        <begin position="260"/>
        <end position="269"/>
    </location>
</feature>
<feature type="chain" id="PRO_5017807007" description="ER membrane protein complex subunit 7 beta-sandwich domain-containing protein" evidence="7">
    <location>
        <begin position="20"/>
        <end position="269"/>
    </location>
</feature>
<keyword evidence="4" id="KW-1133">Transmembrane helix</keyword>
<evidence type="ECO:0000256" key="5">
    <source>
        <dbReference type="ARBA" id="ARBA00023136"/>
    </source>
</evidence>
<dbReference type="RefSeq" id="XP_026608389.1">
    <property type="nucleotide sequence ID" value="XM_026742544.1"/>
</dbReference>
<evidence type="ECO:0000256" key="4">
    <source>
        <dbReference type="ARBA" id="ARBA00022989"/>
    </source>
</evidence>
<evidence type="ECO:0000256" key="2">
    <source>
        <dbReference type="ARBA" id="ARBA00022692"/>
    </source>
</evidence>
<evidence type="ECO:0000256" key="1">
    <source>
        <dbReference type="ARBA" id="ARBA00004167"/>
    </source>
</evidence>
<keyword evidence="2" id="KW-0812">Transmembrane</keyword>
<gene>
    <name evidence="9" type="ORF">DSM5745_00528</name>
</gene>
<dbReference type="PANTHER" id="PTHR13605:SF4">
    <property type="entry name" value="ER MEMBRANE PROTEIN COMPLEX SUBUNIT 7"/>
    <property type="match status" value="1"/>
</dbReference>
<dbReference type="InterPro" id="IPR019008">
    <property type="entry name" value="Beta_sandwich_EMC7"/>
</dbReference>
<evidence type="ECO:0000259" key="8">
    <source>
        <dbReference type="Pfam" id="PF09430"/>
    </source>
</evidence>
<dbReference type="GO" id="GO:0072546">
    <property type="term" value="C:EMC complex"/>
    <property type="evidence" value="ECO:0007669"/>
    <property type="project" value="TreeGrafter"/>
</dbReference>
<accession>A0A3D8T3T0</accession>
<keyword evidence="5" id="KW-0472">Membrane</keyword>
<comment type="subcellular location">
    <subcellularLocation>
        <location evidence="1">Membrane</location>
        <topology evidence="1">Single-pass membrane protein</topology>
    </subcellularLocation>
</comment>
<dbReference type="EMBL" id="PVWQ01000001">
    <property type="protein sequence ID" value="RDW93206.1"/>
    <property type="molecule type" value="Genomic_DNA"/>
</dbReference>
<evidence type="ECO:0000256" key="7">
    <source>
        <dbReference type="SAM" id="SignalP"/>
    </source>
</evidence>
<name>A0A3D8T3T0_9EURO</name>
<feature type="signal peptide" evidence="7">
    <location>
        <begin position="1"/>
        <end position="19"/>
    </location>
</feature>
<dbReference type="GeneID" id="38110898"/>
<evidence type="ECO:0000313" key="10">
    <source>
        <dbReference type="Proteomes" id="UP000256690"/>
    </source>
</evidence>
<evidence type="ECO:0000256" key="3">
    <source>
        <dbReference type="ARBA" id="ARBA00022729"/>
    </source>
</evidence>